<dbReference type="Proteomes" id="UP000184038">
    <property type="component" value="Unassembled WGS sequence"/>
</dbReference>
<evidence type="ECO:0000256" key="3">
    <source>
        <dbReference type="ARBA" id="ARBA00022741"/>
    </source>
</evidence>
<dbReference type="PANTHER" id="PTHR43335:SF4">
    <property type="entry name" value="ABC TRANSPORTER, ATP-BINDING PROTEIN"/>
    <property type="match status" value="1"/>
</dbReference>
<dbReference type="AlphaFoldDB" id="A0A1M7JUY9"/>
<evidence type="ECO:0000256" key="1">
    <source>
        <dbReference type="ARBA" id="ARBA00005417"/>
    </source>
</evidence>
<dbReference type="InterPro" id="IPR003439">
    <property type="entry name" value="ABC_transporter-like_ATP-bd"/>
</dbReference>
<evidence type="ECO:0000256" key="4">
    <source>
        <dbReference type="ARBA" id="ARBA00022840"/>
    </source>
</evidence>
<gene>
    <name evidence="6" type="ORF">SAMN02746066_02432</name>
</gene>
<sequence>MIKTIIRVDNLCKKYNDKEVVDNLSFSAEAGDVIGLIGPNGAGKSTTMKIITRLISKSSGDIYINGQQLDNNSNVISRDVGFTSESPSFYNYLTGIQNLKLIANLYPNVDMDRIRSLLEFVGLTEAANKKVKAYSTGMKQRLGLARALLNRPKVIILDEPTNGLDPQGMREIYQLISKLAKEEKVTVIISSHLLYYLEKICNKIIVINHGKTVYYGNTEKIYEVSKELYKVITNDTEKVLKRLFEIEEYEVITSDFDSVTVSMSNSTREDLMNLLDDLELEDQDIIKIDPTLEDIFLMLVKEEPYEKVV</sequence>
<protein>
    <submittedName>
        <fullName evidence="6">ABC-2 type transport system ATP-binding protein</fullName>
    </submittedName>
</protein>
<dbReference type="SMART" id="SM00382">
    <property type="entry name" value="AAA"/>
    <property type="match status" value="1"/>
</dbReference>
<evidence type="ECO:0000313" key="7">
    <source>
        <dbReference type="Proteomes" id="UP000184038"/>
    </source>
</evidence>
<evidence type="ECO:0000256" key="2">
    <source>
        <dbReference type="ARBA" id="ARBA00022448"/>
    </source>
</evidence>
<keyword evidence="2" id="KW-0813">Transport</keyword>
<keyword evidence="3" id="KW-0547">Nucleotide-binding</keyword>
<proteinExistence type="inferred from homology"/>
<evidence type="ECO:0000313" key="6">
    <source>
        <dbReference type="EMBL" id="SHM56920.1"/>
    </source>
</evidence>
<feature type="domain" description="ABC transporter" evidence="5">
    <location>
        <begin position="6"/>
        <end position="234"/>
    </location>
</feature>
<dbReference type="STRING" id="1120996.SAMN02746066_02432"/>
<dbReference type="PANTHER" id="PTHR43335">
    <property type="entry name" value="ABC TRANSPORTER, ATP-BINDING PROTEIN"/>
    <property type="match status" value="1"/>
</dbReference>
<dbReference type="EMBL" id="FRCP01000012">
    <property type="protein sequence ID" value="SHM56920.1"/>
    <property type="molecule type" value="Genomic_DNA"/>
</dbReference>
<keyword evidence="7" id="KW-1185">Reference proteome</keyword>
<accession>A0A1M7JUY9</accession>
<dbReference type="SUPFAM" id="SSF52540">
    <property type="entry name" value="P-loop containing nucleoside triphosphate hydrolases"/>
    <property type="match status" value="1"/>
</dbReference>
<keyword evidence="4 6" id="KW-0067">ATP-binding</keyword>
<comment type="similarity">
    <text evidence="1">Belongs to the ABC transporter superfamily.</text>
</comment>
<organism evidence="6 7">
    <name type="scientific">Anaerosporobacter mobilis DSM 15930</name>
    <dbReference type="NCBI Taxonomy" id="1120996"/>
    <lineage>
        <taxon>Bacteria</taxon>
        <taxon>Bacillati</taxon>
        <taxon>Bacillota</taxon>
        <taxon>Clostridia</taxon>
        <taxon>Lachnospirales</taxon>
        <taxon>Lachnospiraceae</taxon>
        <taxon>Anaerosporobacter</taxon>
    </lineage>
</organism>
<dbReference type="Gene3D" id="3.40.50.300">
    <property type="entry name" value="P-loop containing nucleotide triphosphate hydrolases"/>
    <property type="match status" value="1"/>
</dbReference>
<dbReference type="GO" id="GO:0016887">
    <property type="term" value="F:ATP hydrolysis activity"/>
    <property type="evidence" value="ECO:0007669"/>
    <property type="project" value="InterPro"/>
</dbReference>
<dbReference type="OrthoDB" id="9809205at2"/>
<dbReference type="InterPro" id="IPR003593">
    <property type="entry name" value="AAA+_ATPase"/>
</dbReference>
<reference evidence="6 7" key="1">
    <citation type="submission" date="2016-11" db="EMBL/GenBank/DDBJ databases">
        <authorList>
            <person name="Jaros S."/>
            <person name="Januszkiewicz K."/>
            <person name="Wedrychowicz H."/>
        </authorList>
    </citation>
    <scope>NUCLEOTIDE SEQUENCE [LARGE SCALE GENOMIC DNA]</scope>
    <source>
        <strain evidence="6 7">DSM 15930</strain>
    </source>
</reference>
<dbReference type="InterPro" id="IPR027417">
    <property type="entry name" value="P-loop_NTPase"/>
</dbReference>
<evidence type="ECO:0000259" key="5">
    <source>
        <dbReference type="PROSITE" id="PS50893"/>
    </source>
</evidence>
<dbReference type="GO" id="GO:0005524">
    <property type="term" value="F:ATP binding"/>
    <property type="evidence" value="ECO:0007669"/>
    <property type="project" value="UniProtKB-KW"/>
</dbReference>
<dbReference type="PROSITE" id="PS50893">
    <property type="entry name" value="ABC_TRANSPORTER_2"/>
    <property type="match status" value="1"/>
</dbReference>
<name>A0A1M7JUY9_9FIRM</name>
<dbReference type="Pfam" id="PF00005">
    <property type="entry name" value="ABC_tran"/>
    <property type="match status" value="1"/>
</dbReference>
<dbReference type="RefSeq" id="WP_084139222.1">
    <property type="nucleotide sequence ID" value="NZ_FRCP01000012.1"/>
</dbReference>